<dbReference type="CDD" id="cd22394">
    <property type="entry name" value="KH-I_KRR1_rpt2"/>
    <property type="match status" value="1"/>
</dbReference>
<dbReference type="PANTHER" id="PTHR12581">
    <property type="entry name" value="HIV-1 REV BINDING PROTEIN 2, 3"/>
    <property type="match status" value="1"/>
</dbReference>
<keyword evidence="7" id="KW-0687">Ribonucleoprotein</keyword>
<dbReference type="Gene3D" id="3.30.1370.10">
    <property type="entry name" value="K Homology domain, type 1"/>
    <property type="match status" value="2"/>
</dbReference>
<evidence type="ECO:0000256" key="4">
    <source>
        <dbReference type="ARBA" id="ARBA00022552"/>
    </source>
</evidence>
<proteinExistence type="inferred from homology"/>
<dbReference type="GeneID" id="14888264"/>
<reference evidence="11 12" key="1">
    <citation type="submission" date="2012-10" db="EMBL/GenBank/DDBJ databases">
        <authorList>
            <person name="Zafar N."/>
            <person name="Inman J."/>
            <person name="Hall N."/>
            <person name="Lorenzi H."/>
            <person name="Caler E."/>
        </authorList>
    </citation>
    <scope>NUCLEOTIDE SEQUENCE [LARGE SCALE GENOMIC DNA]</scope>
    <source>
        <strain evidence="11 12">IP1</strain>
    </source>
</reference>
<dbReference type="InterPro" id="IPR041174">
    <property type="entry name" value="KRR1-like_KH1"/>
</dbReference>
<keyword evidence="4" id="KW-0698">rRNA processing</keyword>
<dbReference type="CDD" id="cd22393">
    <property type="entry name" value="KH-I_KRR1_rpt1"/>
    <property type="match status" value="1"/>
</dbReference>
<dbReference type="GO" id="GO:0032040">
    <property type="term" value="C:small-subunit processome"/>
    <property type="evidence" value="ECO:0007669"/>
    <property type="project" value="TreeGrafter"/>
</dbReference>
<dbReference type="Pfam" id="PF17903">
    <property type="entry name" value="KH_KRR1_1st"/>
    <property type="match status" value="1"/>
</dbReference>
<feature type="domain" description="KRR1 small subunit processome component first KH" evidence="9">
    <location>
        <begin position="25"/>
        <end position="105"/>
    </location>
</feature>
<keyword evidence="12" id="KW-1185">Reference proteome</keyword>
<evidence type="ECO:0000256" key="8">
    <source>
        <dbReference type="ARBA" id="ARBA00032993"/>
    </source>
</evidence>
<evidence type="ECO:0000313" key="11">
    <source>
        <dbReference type="EMBL" id="ELP89164.1"/>
    </source>
</evidence>
<sequence length="255" mass="29881">MPRTNIWTLTSFKPEDNPHGLVEESQFSVAFPKFREAYIKSILPALVAKLEEFKLKIDVDYLQGSFVIKTTRKTFDPFIIIKGRDMLKLIGRGADLELASKILLDDYWCDIIKIGNMVVDRKRLVKRRQRLVGPNGATQKAIEILTECQFIVQGKTVAVIGKPEGLKLVRKIVEDCMNNIHPVYNIKSLMIRKELAKNDKMKSESWDRYIPKYVKKYRPEKTEEEKLRIKKKKEIKRKIIERKKNYTPFPPERDD</sequence>
<dbReference type="GO" id="GO:0003723">
    <property type="term" value="F:RNA binding"/>
    <property type="evidence" value="ECO:0007669"/>
    <property type="project" value="UniProtKB-KW"/>
</dbReference>
<dbReference type="VEuPathDB" id="AmoebaDB:EIN_485560"/>
<dbReference type="InterPro" id="IPR048549">
    <property type="entry name" value="KRR1-like_KH2_euk"/>
</dbReference>
<dbReference type="InterPro" id="IPR048548">
    <property type="entry name" value="KRR1-like_KH2"/>
</dbReference>
<dbReference type="OrthoDB" id="441223at2759"/>
<protein>
    <recommendedName>
        <fullName evidence="8">KRR-R motif-containing protein 1</fullName>
    </recommendedName>
</protein>
<dbReference type="EMBL" id="KB206670">
    <property type="protein sequence ID" value="ELP89164.1"/>
    <property type="molecule type" value="Genomic_DNA"/>
</dbReference>
<dbReference type="OMA" id="DMKHEDW"/>
<evidence type="ECO:0000259" key="10">
    <source>
        <dbReference type="Pfam" id="PF21800"/>
    </source>
</evidence>
<dbReference type="Pfam" id="PF21800">
    <property type="entry name" value="KH_KRR1_2nd"/>
    <property type="match status" value="1"/>
</dbReference>
<gene>
    <name evidence="11" type="ORF">EIN_485560</name>
</gene>
<feature type="domain" description="KRR1 small subunit processome component second KH" evidence="10">
    <location>
        <begin position="108"/>
        <end position="197"/>
    </location>
</feature>
<dbReference type="PANTHER" id="PTHR12581:SF0">
    <property type="entry name" value="KRR1 SMALL SUBUNIT PROCESSOME COMPONENT HOMOLOG"/>
    <property type="match status" value="1"/>
</dbReference>
<evidence type="ECO:0000256" key="3">
    <source>
        <dbReference type="ARBA" id="ARBA00022517"/>
    </source>
</evidence>
<keyword evidence="5" id="KW-0694">RNA-binding</keyword>
<evidence type="ECO:0000313" key="12">
    <source>
        <dbReference type="Proteomes" id="UP000014680"/>
    </source>
</evidence>
<organism evidence="11 12">
    <name type="scientific">Entamoeba invadens IP1</name>
    <dbReference type="NCBI Taxonomy" id="370355"/>
    <lineage>
        <taxon>Eukaryota</taxon>
        <taxon>Amoebozoa</taxon>
        <taxon>Evosea</taxon>
        <taxon>Archamoebae</taxon>
        <taxon>Mastigamoebida</taxon>
        <taxon>Entamoebidae</taxon>
        <taxon>Entamoeba</taxon>
    </lineage>
</organism>
<evidence type="ECO:0000256" key="1">
    <source>
        <dbReference type="ARBA" id="ARBA00004604"/>
    </source>
</evidence>
<keyword evidence="6" id="KW-0539">Nucleus</keyword>
<keyword evidence="3" id="KW-0690">Ribosome biogenesis</keyword>
<dbReference type="RefSeq" id="XP_004255935.1">
    <property type="nucleotide sequence ID" value="XM_004255887.1"/>
</dbReference>
<dbReference type="KEGG" id="eiv:EIN_485560"/>
<dbReference type="InterPro" id="IPR024166">
    <property type="entry name" value="rRNA_assembly_KRR1"/>
</dbReference>
<dbReference type="GO" id="GO:0006364">
    <property type="term" value="P:rRNA processing"/>
    <property type="evidence" value="ECO:0007669"/>
    <property type="project" value="UniProtKB-KW"/>
</dbReference>
<accession>A0A0A1U4N8</accession>
<dbReference type="InterPro" id="IPR036612">
    <property type="entry name" value="KH_dom_type_1_sf"/>
</dbReference>
<dbReference type="AlphaFoldDB" id="A0A0A1U4N8"/>
<comment type="subcellular location">
    <subcellularLocation>
        <location evidence="1">Nucleus</location>
        <location evidence="1">Nucleolus</location>
    </subcellularLocation>
</comment>
<dbReference type="Proteomes" id="UP000014680">
    <property type="component" value="Unassembled WGS sequence"/>
</dbReference>
<dbReference type="SUPFAM" id="SSF54791">
    <property type="entry name" value="Eukaryotic type KH-domain (KH-domain type I)"/>
    <property type="match status" value="1"/>
</dbReference>
<name>A0A0A1U4N8_ENTIV</name>
<evidence type="ECO:0000256" key="5">
    <source>
        <dbReference type="ARBA" id="ARBA00022884"/>
    </source>
</evidence>
<evidence type="ECO:0000256" key="7">
    <source>
        <dbReference type="ARBA" id="ARBA00023274"/>
    </source>
</evidence>
<dbReference type="InterPro" id="IPR048550">
    <property type="entry name" value="KRR1-like_KH1_euk"/>
</dbReference>
<evidence type="ECO:0000259" key="9">
    <source>
        <dbReference type="Pfam" id="PF17903"/>
    </source>
</evidence>
<comment type="similarity">
    <text evidence="2">Belongs to the KRR1 family.</text>
</comment>
<evidence type="ECO:0000256" key="6">
    <source>
        <dbReference type="ARBA" id="ARBA00023242"/>
    </source>
</evidence>
<evidence type="ECO:0000256" key="2">
    <source>
        <dbReference type="ARBA" id="ARBA00009344"/>
    </source>
</evidence>